<dbReference type="InterPro" id="IPR053927">
    <property type="entry name" value="FlgK_helical"/>
</dbReference>
<dbReference type="GO" id="GO:0044780">
    <property type="term" value="P:bacterial-type flagellum assembly"/>
    <property type="evidence" value="ECO:0007669"/>
    <property type="project" value="InterPro"/>
</dbReference>
<dbReference type="InterPro" id="IPR001444">
    <property type="entry name" value="Flag_bb_rod_N"/>
</dbReference>
<dbReference type="InterPro" id="IPR002371">
    <property type="entry name" value="FlgK"/>
</dbReference>
<keyword evidence="5" id="KW-0964">Secreted</keyword>
<protein>
    <recommendedName>
        <fullName evidence="4">Flagellar hook-associated protein 1</fullName>
    </recommendedName>
</protein>
<dbReference type="RefSeq" id="WP_070049859.1">
    <property type="nucleotide sequence ID" value="NZ_CBCSDO010000008.1"/>
</dbReference>
<keyword evidence="10" id="KW-0966">Cell projection</keyword>
<dbReference type="Proteomes" id="UP000242258">
    <property type="component" value="Unassembled WGS sequence"/>
</dbReference>
<evidence type="ECO:0000259" key="7">
    <source>
        <dbReference type="Pfam" id="PF00460"/>
    </source>
</evidence>
<keyword evidence="11" id="KW-1185">Reference proteome</keyword>
<evidence type="ECO:0000256" key="5">
    <source>
        <dbReference type="ARBA" id="ARBA00022525"/>
    </source>
</evidence>
<dbReference type="GO" id="GO:0009424">
    <property type="term" value="C:bacterial-type flagellum hook"/>
    <property type="evidence" value="ECO:0007669"/>
    <property type="project" value="InterPro"/>
</dbReference>
<evidence type="ECO:0000256" key="3">
    <source>
        <dbReference type="ARBA" id="ARBA00009677"/>
    </source>
</evidence>
<feature type="domain" description="Flagellar hook-associated protein FlgK helical" evidence="9">
    <location>
        <begin position="86"/>
        <end position="322"/>
    </location>
</feature>
<comment type="similarity">
    <text evidence="3">Belongs to the flagella basal body rod proteins family.</text>
</comment>
<evidence type="ECO:0000313" key="11">
    <source>
        <dbReference type="Proteomes" id="UP000242258"/>
    </source>
</evidence>
<dbReference type="GO" id="GO:0005198">
    <property type="term" value="F:structural molecule activity"/>
    <property type="evidence" value="ECO:0007669"/>
    <property type="project" value="InterPro"/>
</dbReference>
<evidence type="ECO:0000313" key="10">
    <source>
        <dbReference type="EMBL" id="OEY70305.1"/>
    </source>
</evidence>
<feature type="domain" description="Flagellar basal body rod protein N-terminal" evidence="7">
    <location>
        <begin position="6"/>
        <end position="35"/>
    </location>
</feature>
<evidence type="ECO:0000259" key="8">
    <source>
        <dbReference type="Pfam" id="PF06429"/>
    </source>
</evidence>
<dbReference type="PROSITE" id="PS00588">
    <property type="entry name" value="FLAGELLA_BB_ROD"/>
    <property type="match status" value="1"/>
</dbReference>
<evidence type="ECO:0000256" key="2">
    <source>
        <dbReference type="ARBA" id="ARBA00004613"/>
    </source>
</evidence>
<dbReference type="AlphaFoldDB" id="A0A1E7Q7Y8"/>
<proteinExistence type="inferred from homology"/>
<dbReference type="PANTHER" id="PTHR30033">
    <property type="entry name" value="FLAGELLAR HOOK-ASSOCIATED PROTEIN 1"/>
    <property type="match status" value="1"/>
</dbReference>
<keyword evidence="10" id="KW-0282">Flagellum</keyword>
<comment type="subcellular location">
    <subcellularLocation>
        <location evidence="1">Bacterial flagellum</location>
    </subcellularLocation>
    <subcellularLocation>
        <location evidence="2">Secreted</location>
    </subcellularLocation>
</comment>
<dbReference type="OrthoDB" id="9802553at2"/>
<comment type="caution">
    <text evidence="10">The sequence shown here is derived from an EMBL/GenBank/DDBJ whole genome shotgun (WGS) entry which is preliminary data.</text>
</comment>
<name>A0A1E7Q7Y8_9GAMM</name>
<evidence type="ECO:0000256" key="1">
    <source>
        <dbReference type="ARBA" id="ARBA00004365"/>
    </source>
</evidence>
<dbReference type="PANTHER" id="PTHR30033:SF1">
    <property type="entry name" value="FLAGELLAR HOOK-ASSOCIATED PROTEIN 1"/>
    <property type="match status" value="1"/>
</dbReference>
<organism evidence="10 11">
    <name type="scientific">Rheinheimera salexigens</name>
    <dbReference type="NCBI Taxonomy" id="1628148"/>
    <lineage>
        <taxon>Bacteria</taxon>
        <taxon>Pseudomonadati</taxon>
        <taxon>Pseudomonadota</taxon>
        <taxon>Gammaproteobacteria</taxon>
        <taxon>Chromatiales</taxon>
        <taxon>Chromatiaceae</taxon>
        <taxon>Rheinheimera</taxon>
    </lineage>
</organism>
<dbReference type="NCBIfam" id="TIGR02492">
    <property type="entry name" value="flgK_ends"/>
    <property type="match status" value="1"/>
</dbReference>
<dbReference type="InterPro" id="IPR010930">
    <property type="entry name" value="Flg_bb/hook_C_dom"/>
</dbReference>
<reference evidence="11" key="1">
    <citation type="submission" date="2016-09" db="EMBL/GenBank/DDBJ databases">
        <authorList>
            <person name="Wan X."/>
            <person name="Hou S."/>
        </authorList>
    </citation>
    <scope>NUCLEOTIDE SEQUENCE [LARGE SCALE GENOMIC DNA]</scope>
    <source>
        <strain evidence="11">KH87</strain>
    </source>
</reference>
<evidence type="ECO:0000256" key="4">
    <source>
        <dbReference type="ARBA" id="ARBA00016244"/>
    </source>
</evidence>
<gene>
    <name evidence="10" type="ORF">BI198_12540</name>
</gene>
<dbReference type="Pfam" id="PF22638">
    <property type="entry name" value="FlgK_D1"/>
    <property type="match status" value="1"/>
</dbReference>
<dbReference type="STRING" id="1628148.BI198_12540"/>
<dbReference type="Pfam" id="PF00460">
    <property type="entry name" value="Flg_bb_rod"/>
    <property type="match status" value="1"/>
</dbReference>
<keyword evidence="6" id="KW-0975">Bacterial flagellum</keyword>
<dbReference type="EMBL" id="MKEK01000001">
    <property type="protein sequence ID" value="OEY70305.1"/>
    <property type="molecule type" value="Genomic_DNA"/>
</dbReference>
<keyword evidence="10" id="KW-0969">Cilium</keyword>
<evidence type="ECO:0000256" key="6">
    <source>
        <dbReference type="ARBA" id="ARBA00023143"/>
    </source>
</evidence>
<dbReference type="GO" id="GO:0005576">
    <property type="term" value="C:extracellular region"/>
    <property type="evidence" value="ECO:0007669"/>
    <property type="project" value="UniProtKB-SubCell"/>
</dbReference>
<dbReference type="PRINTS" id="PR01005">
    <property type="entry name" value="FLGHOOKAP1"/>
</dbReference>
<dbReference type="Pfam" id="PF06429">
    <property type="entry name" value="Flg_bbr_C"/>
    <property type="match status" value="1"/>
</dbReference>
<evidence type="ECO:0000259" key="9">
    <source>
        <dbReference type="Pfam" id="PF22638"/>
    </source>
</evidence>
<dbReference type="InterPro" id="IPR019776">
    <property type="entry name" value="Flagellar_basal_body_rod_CS"/>
</dbReference>
<dbReference type="SUPFAM" id="SSF64518">
    <property type="entry name" value="Phase 1 flagellin"/>
    <property type="match status" value="1"/>
</dbReference>
<sequence length="676" mass="73159">MSDNLLRIGTSAVLANSSLLNTTSNNIANINTPGYVRQRTEFESQQFGLGVGRGTTERLVSEFTQKQMRRDTSNLAFSAQFVSEANRVDSLFSNPANSIATGMNDLFAQIQTANNDPTQLSNRQLIIGSSQALVDRFDGMSNLILDQEKYVNQQLDIYVNEANDLIKQVASYNKEIASFGTGASRPVPLDLLDKRDHAILKLSEMMEVTTLDSANGEKLVFMTGGQSLVVEQGNFQLFTLRGEPDPNRKELQLKLNSKNSVVRNVNVKEIGGKLGAVVAFREEILDPAQRQLGQLALTIADSMNSQNKLGMTLNGTIGKDLFTLPEFKALNFNGAAGSINYNIEPGKSGQLPPNDFKVTINSTIPGEVLVQALDTKGNVIEGSDILIPGLDFSSDVTINSKTLGLPGGEVFGLEMTISSSAAVGDKYLLSPLSSAARQLDMATNRPEDIALASPVRGTFNNTNLGNGRVESLTVTSTVTSPDPFLDNAPYTLTYTDNNEFEITDKNSTLLGTATFSTNNYNNILENTVPAGLADTLGFDFNISGQPKLGDSFSLEFNQDGINDNRNGLAFAELQNAATTRRTADPTTSAAINKYSFNQTYATMVGSIGERTRQARTSEEANSAILSQTTQWYESLSGVSLDEEAANLVRFQQSYAAASKIISTSQTIFDTLLQAVR</sequence>
<accession>A0A1E7Q7Y8</accession>
<feature type="domain" description="Flagellar basal-body/hook protein C-terminal" evidence="8">
    <location>
        <begin position="634"/>
        <end position="673"/>
    </location>
</feature>